<dbReference type="Pfam" id="PF00561">
    <property type="entry name" value="Abhydrolase_1"/>
    <property type="match status" value="1"/>
</dbReference>
<reference evidence="3" key="1">
    <citation type="journal article" date="2014" name="Int. J. Syst. Evol. Microbiol.">
        <title>Complete genome of a new Firmicutes species belonging to the dominant human colonic microbiota ('Ruminococcus bicirculans') reveals two chromosomes and a selective capacity to utilize plant glucans.</title>
        <authorList>
            <consortium name="NISC Comparative Sequencing Program"/>
            <person name="Wegmann U."/>
            <person name="Louis P."/>
            <person name="Goesmann A."/>
            <person name="Henrissat B."/>
            <person name="Duncan S.H."/>
            <person name="Flint H.J."/>
        </authorList>
    </citation>
    <scope>NUCLEOTIDE SEQUENCE</scope>
    <source>
        <strain evidence="3">NBRC 108219</strain>
    </source>
</reference>
<dbReference type="GO" id="GO:0016787">
    <property type="term" value="F:hydrolase activity"/>
    <property type="evidence" value="ECO:0007669"/>
    <property type="project" value="UniProtKB-KW"/>
</dbReference>
<dbReference type="PRINTS" id="PR00111">
    <property type="entry name" value="ABHYDROLASE"/>
</dbReference>
<dbReference type="InterPro" id="IPR000073">
    <property type="entry name" value="AB_hydrolase_1"/>
</dbReference>
<accession>A0ABQ5V5M9</accession>
<feature type="domain" description="AB hydrolase-1" evidence="2">
    <location>
        <begin position="59"/>
        <end position="288"/>
    </location>
</feature>
<dbReference type="PROSITE" id="PS51257">
    <property type="entry name" value="PROKAR_LIPOPROTEIN"/>
    <property type="match status" value="1"/>
</dbReference>
<reference evidence="3" key="2">
    <citation type="submission" date="2023-01" db="EMBL/GenBank/DDBJ databases">
        <title>Draft genome sequence of Algimonas ampicilliniresistens strain NBRC 108219.</title>
        <authorList>
            <person name="Sun Q."/>
            <person name="Mori K."/>
        </authorList>
    </citation>
    <scope>NUCLEOTIDE SEQUENCE</scope>
    <source>
        <strain evidence="3">NBRC 108219</strain>
    </source>
</reference>
<organism evidence="3 4">
    <name type="scientific">Algimonas ampicilliniresistens</name>
    <dbReference type="NCBI Taxonomy" id="1298735"/>
    <lineage>
        <taxon>Bacteria</taxon>
        <taxon>Pseudomonadati</taxon>
        <taxon>Pseudomonadota</taxon>
        <taxon>Alphaproteobacteria</taxon>
        <taxon>Maricaulales</taxon>
        <taxon>Robiginitomaculaceae</taxon>
        <taxon>Algimonas</taxon>
    </lineage>
</organism>
<dbReference type="Gene3D" id="3.40.50.1820">
    <property type="entry name" value="alpha/beta hydrolase"/>
    <property type="match status" value="1"/>
</dbReference>
<dbReference type="PANTHER" id="PTHR46438">
    <property type="entry name" value="ALPHA/BETA-HYDROLASES SUPERFAMILY PROTEIN"/>
    <property type="match status" value="1"/>
</dbReference>
<evidence type="ECO:0000256" key="1">
    <source>
        <dbReference type="SAM" id="SignalP"/>
    </source>
</evidence>
<evidence type="ECO:0000313" key="4">
    <source>
        <dbReference type="Proteomes" id="UP001161391"/>
    </source>
</evidence>
<keyword evidence="1" id="KW-0732">Signal</keyword>
<name>A0ABQ5V5M9_9PROT</name>
<comment type="caution">
    <text evidence="3">The sequence shown here is derived from an EMBL/GenBank/DDBJ whole genome shotgun (WGS) entry which is preliminary data.</text>
</comment>
<evidence type="ECO:0000313" key="3">
    <source>
        <dbReference type="EMBL" id="GLQ22390.1"/>
    </source>
</evidence>
<keyword evidence="4" id="KW-1185">Reference proteome</keyword>
<dbReference type="InterPro" id="IPR029058">
    <property type="entry name" value="AB_hydrolase_fold"/>
</dbReference>
<dbReference type="RefSeq" id="WP_284386710.1">
    <property type="nucleotide sequence ID" value="NZ_BSNK01000001.1"/>
</dbReference>
<dbReference type="PANTHER" id="PTHR46438:SF11">
    <property type="entry name" value="LIPASE-RELATED"/>
    <property type="match status" value="1"/>
</dbReference>
<dbReference type="SUPFAM" id="SSF53474">
    <property type="entry name" value="alpha/beta-Hydrolases"/>
    <property type="match status" value="1"/>
</dbReference>
<dbReference type="EMBL" id="BSNK01000001">
    <property type="protein sequence ID" value="GLQ22390.1"/>
    <property type="molecule type" value="Genomic_DNA"/>
</dbReference>
<evidence type="ECO:0000259" key="2">
    <source>
        <dbReference type="Pfam" id="PF00561"/>
    </source>
</evidence>
<proteinExistence type="predicted"/>
<feature type="signal peptide" evidence="1">
    <location>
        <begin position="1"/>
        <end position="23"/>
    </location>
</feature>
<sequence>MTRLRILPLVFALILAACSGDNADLDGPEQSVYFAASDQIIDLDGQTIRYRESGPSDAPSIVMLHGFTDSLHTWDALVDALDDDFHVLRPDLPGHGLSGPSPDGDYSNEALVDFVGALLDATGTQDAILVGNSLGGLAAWRYAAGSDAVRGLVLLAPGGVPYADIGEEPSQVPTLMKLFLKSPPEVGVRQMLNSLHAEPSLVRDEMVTRYRDLMRVEGNGDAFVERAAQFAFPAPESTMARVSAPTIVIWGAQDVILAPQQAEVFRTNIPQIEVNILENVGHMPQVEATDRVADAIRRLATATGE</sequence>
<dbReference type="Proteomes" id="UP001161391">
    <property type="component" value="Unassembled WGS sequence"/>
</dbReference>
<protein>
    <submittedName>
        <fullName evidence="3">Alpha/beta hydrolase</fullName>
    </submittedName>
</protein>
<keyword evidence="3" id="KW-0378">Hydrolase</keyword>
<gene>
    <name evidence="3" type="ORF">GCM10007853_02640</name>
</gene>
<feature type="chain" id="PRO_5045990726" evidence="1">
    <location>
        <begin position="24"/>
        <end position="305"/>
    </location>
</feature>